<organism evidence="9">
    <name type="scientific">Thermogemmatispora argillosa</name>
    <dbReference type="NCBI Taxonomy" id="2045280"/>
    <lineage>
        <taxon>Bacteria</taxon>
        <taxon>Bacillati</taxon>
        <taxon>Chloroflexota</taxon>
        <taxon>Ktedonobacteria</taxon>
        <taxon>Thermogemmatisporales</taxon>
        <taxon>Thermogemmatisporaceae</taxon>
        <taxon>Thermogemmatispora</taxon>
    </lineage>
</organism>
<evidence type="ECO:0000256" key="5">
    <source>
        <dbReference type="ARBA" id="ARBA00022989"/>
    </source>
</evidence>
<evidence type="ECO:0000256" key="3">
    <source>
        <dbReference type="ARBA" id="ARBA00022679"/>
    </source>
</evidence>
<dbReference type="NCBIfam" id="TIGR03025">
    <property type="entry name" value="EPS_sugtrans"/>
    <property type="match status" value="1"/>
</dbReference>
<evidence type="ECO:0000256" key="7">
    <source>
        <dbReference type="SAM" id="Phobius"/>
    </source>
</evidence>
<evidence type="ECO:0000256" key="1">
    <source>
        <dbReference type="ARBA" id="ARBA00004141"/>
    </source>
</evidence>
<dbReference type="InterPro" id="IPR017475">
    <property type="entry name" value="EPS_sugar_tfrase"/>
</dbReference>
<dbReference type="PANTHER" id="PTHR30576">
    <property type="entry name" value="COLANIC BIOSYNTHESIS UDP-GLUCOSE LIPID CARRIER TRANSFERASE"/>
    <property type="match status" value="1"/>
</dbReference>
<dbReference type="GO" id="GO:0016020">
    <property type="term" value="C:membrane"/>
    <property type="evidence" value="ECO:0007669"/>
    <property type="project" value="UniProtKB-SubCell"/>
</dbReference>
<keyword evidence="3 9" id="KW-0808">Transferase</keyword>
<dbReference type="InterPro" id="IPR036291">
    <property type="entry name" value="NAD(P)-bd_dom_sf"/>
</dbReference>
<comment type="subcellular location">
    <subcellularLocation>
        <location evidence="1">Membrane</location>
        <topology evidence="1">Multi-pass membrane protein</topology>
    </subcellularLocation>
</comment>
<comment type="similarity">
    <text evidence="2">Belongs to the bacterial sugar transferase family.</text>
</comment>
<feature type="domain" description="Bacterial sugar transferase" evidence="8">
    <location>
        <begin position="364"/>
        <end position="550"/>
    </location>
</feature>
<dbReference type="Pfam" id="PF02397">
    <property type="entry name" value="Bac_transf"/>
    <property type="match status" value="1"/>
</dbReference>
<evidence type="ECO:0000256" key="4">
    <source>
        <dbReference type="ARBA" id="ARBA00022692"/>
    </source>
</evidence>
<sequence>MAVKGSELSQVQFSGTSAEAGPVVAKSQAQEAATASAAPGSSVMTGTTGTMGVTGATGQLTRIISQRRSHRRQWRILECLVMVLLDATLVAISFYLAYLIRFQLLFESPWLDRLRRALTDAGPSHATFIPLDKLTEMQIGIVIGAIAIFAVRGLYRLRPTGTWFRQMWTIVSSATIGMAFLITYYFVFQPTANSRLLVPFVWATSIVLLCLGRLIASAIMGMLYQLGLGETRVLVVGSGRLAKMIMQHITANPSLGYSIVGFLHDLENPPGDFGRFKMLGTLDDLGMAIRSMQVDEVIIALPSHLHEQVIRTVRLCERLGTSFKLIPDLYELSLSRIDMESIEGIPLIGIKQSSLNRWQRAVTRVVDIVVSSLVLILGAPLWLCIALAIRLDSPGGVIYKSTRIGLNGKPFQMYKFRSMYQNADQMLAALLDRNEAQGPLFKMRDDPRITRVGRFLRKLSLDEIPQFINVLKGEMSLVGPRPALPREVAQYEEWQKGRLAIKPGVSGLWQVRGRSDLSFDEGVLLDLYYIENWSLRLYFQILLRTIPAVIFRRGAY</sequence>
<dbReference type="InterPro" id="IPR003362">
    <property type="entry name" value="Bact_transf"/>
</dbReference>
<evidence type="ECO:0000313" key="9">
    <source>
        <dbReference type="EMBL" id="BBH95090.1"/>
    </source>
</evidence>
<dbReference type="EMBL" id="AP019377">
    <property type="protein sequence ID" value="BBH95090.1"/>
    <property type="molecule type" value="Genomic_DNA"/>
</dbReference>
<gene>
    <name evidence="9" type="ORF">KTA_32890</name>
</gene>
<feature type="transmembrane region" description="Helical" evidence="7">
    <location>
        <begin position="137"/>
        <end position="155"/>
    </location>
</feature>
<dbReference type="GO" id="GO:0016780">
    <property type="term" value="F:phosphotransferase activity, for other substituted phosphate groups"/>
    <property type="evidence" value="ECO:0007669"/>
    <property type="project" value="TreeGrafter"/>
</dbReference>
<feature type="transmembrane region" description="Helical" evidence="7">
    <location>
        <begin position="76"/>
        <end position="100"/>
    </location>
</feature>
<feature type="transmembrane region" description="Helical" evidence="7">
    <location>
        <begin position="365"/>
        <end position="389"/>
    </location>
</feature>
<name>A0A455T574_9CHLR</name>
<dbReference type="Gene3D" id="3.40.50.720">
    <property type="entry name" value="NAD(P)-binding Rossmann-like Domain"/>
    <property type="match status" value="1"/>
</dbReference>
<dbReference type="PANTHER" id="PTHR30576:SF10">
    <property type="entry name" value="SLL5057 PROTEIN"/>
    <property type="match status" value="1"/>
</dbReference>
<dbReference type="SUPFAM" id="SSF51735">
    <property type="entry name" value="NAD(P)-binding Rossmann-fold domains"/>
    <property type="match status" value="1"/>
</dbReference>
<proteinExistence type="inferred from homology"/>
<keyword evidence="5 7" id="KW-1133">Transmembrane helix</keyword>
<evidence type="ECO:0000256" key="2">
    <source>
        <dbReference type="ARBA" id="ARBA00006464"/>
    </source>
</evidence>
<accession>A0A455T574</accession>
<evidence type="ECO:0000259" key="8">
    <source>
        <dbReference type="Pfam" id="PF02397"/>
    </source>
</evidence>
<feature type="transmembrane region" description="Helical" evidence="7">
    <location>
        <begin position="200"/>
        <end position="224"/>
    </location>
</feature>
<reference evidence="9" key="1">
    <citation type="submission" date="2018-12" db="EMBL/GenBank/DDBJ databases">
        <title>Novel natural products biosynthetic potential of the class Ktedonobacteria.</title>
        <authorList>
            <person name="Zheng Y."/>
            <person name="Saitou A."/>
            <person name="Wang C.M."/>
            <person name="Toyoda A."/>
            <person name="Minakuchi Y."/>
            <person name="Sekiguchi Y."/>
            <person name="Ueda K."/>
            <person name="Takano H."/>
            <person name="Sakai Y."/>
            <person name="Yokota A."/>
            <person name="Yabe S."/>
        </authorList>
    </citation>
    <scope>NUCLEOTIDE SEQUENCE</scope>
    <source>
        <strain evidence="9">A3-2</strain>
    </source>
</reference>
<protein>
    <submittedName>
        <fullName evidence="9">UDP-phosphate galactose phosphotransferase</fullName>
    </submittedName>
</protein>
<keyword evidence="4 7" id="KW-0812">Transmembrane</keyword>
<dbReference type="AlphaFoldDB" id="A0A455T574"/>
<dbReference type="Pfam" id="PF13727">
    <property type="entry name" value="CoA_binding_3"/>
    <property type="match status" value="1"/>
</dbReference>
<evidence type="ECO:0000256" key="6">
    <source>
        <dbReference type="ARBA" id="ARBA00023136"/>
    </source>
</evidence>
<feature type="transmembrane region" description="Helical" evidence="7">
    <location>
        <begin position="167"/>
        <end position="188"/>
    </location>
</feature>
<keyword evidence="6 7" id="KW-0472">Membrane</keyword>